<dbReference type="Pfam" id="PF10116">
    <property type="entry name" value="Host_attach"/>
    <property type="match status" value="1"/>
</dbReference>
<keyword evidence="2" id="KW-1185">Reference proteome</keyword>
<protein>
    <submittedName>
        <fullName evidence="1">Host attachment protein</fullName>
    </submittedName>
</protein>
<evidence type="ECO:0000313" key="1">
    <source>
        <dbReference type="EMBL" id="MBR9972795.1"/>
    </source>
</evidence>
<dbReference type="InterPro" id="IPR019291">
    <property type="entry name" value="Host_attachment_protein"/>
</dbReference>
<accession>A0ABS5IEH4</accession>
<organism evidence="1 2">
    <name type="scientific">Magnetospirillum sulfuroxidans</name>
    <dbReference type="NCBI Taxonomy" id="611300"/>
    <lineage>
        <taxon>Bacteria</taxon>
        <taxon>Pseudomonadati</taxon>
        <taxon>Pseudomonadota</taxon>
        <taxon>Alphaproteobacteria</taxon>
        <taxon>Rhodospirillales</taxon>
        <taxon>Rhodospirillaceae</taxon>
        <taxon>Magnetospirillum</taxon>
    </lineage>
</organism>
<evidence type="ECO:0000313" key="2">
    <source>
        <dbReference type="Proteomes" id="UP000680714"/>
    </source>
</evidence>
<dbReference type="Proteomes" id="UP000680714">
    <property type="component" value="Unassembled WGS sequence"/>
</dbReference>
<sequence>MRSSHTWVCVADGARARIYRCDGPQRDLEPVLGMGVPAMGPACTGRIAGQLDRAATERRFDHLVLVGPRAVLAELESTLTAHTRTMVTGELDRDLSRASPRELTAHLCELLPH</sequence>
<dbReference type="RefSeq" id="WP_211549907.1">
    <property type="nucleotide sequence ID" value="NZ_JAGTUF010000014.1"/>
</dbReference>
<proteinExistence type="predicted"/>
<reference evidence="1 2" key="1">
    <citation type="submission" date="2021-04" db="EMBL/GenBank/DDBJ databases">
        <title>Magnetospirillum sulfuroxidans sp. nov., a facultative chemolithoautotrophic sulfur-oxidizing alphaproteobacterium isolated from freshwater sediment and proposals for Paramagetospirillum gen. nov., and Magnetospirillaceae fam. nov.</title>
        <authorList>
            <person name="Koziaeva V."/>
            <person name="Geelhoed J.S."/>
            <person name="Sorokin D.Y."/>
            <person name="Grouzdev D.S."/>
        </authorList>
    </citation>
    <scope>NUCLEOTIDE SEQUENCE [LARGE SCALE GENOMIC DNA]</scope>
    <source>
        <strain evidence="1 2">J10</strain>
    </source>
</reference>
<gene>
    <name evidence="1" type="ORF">KEC16_13810</name>
</gene>
<dbReference type="EMBL" id="JAGTUF010000014">
    <property type="protein sequence ID" value="MBR9972795.1"/>
    <property type="molecule type" value="Genomic_DNA"/>
</dbReference>
<comment type="caution">
    <text evidence="1">The sequence shown here is derived from an EMBL/GenBank/DDBJ whole genome shotgun (WGS) entry which is preliminary data.</text>
</comment>
<name>A0ABS5IEH4_9PROT</name>